<dbReference type="InterPro" id="IPR032508">
    <property type="entry name" value="FecR_C"/>
</dbReference>
<dbReference type="Pfam" id="PF04773">
    <property type="entry name" value="FecR"/>
    <property type="match status" value="1"/>
</dbReference>
<keyword evidence="1" id="KW-0812">Transmembrane</keyword>
<gene>
    <name evidence="4" type="ORF">C8N47_12310</name>
</gene>
<evidence type="ECO:0000259" key="2">
    <source>
        <dbReference type="Pfam" id="PF04773"/>
    </source>
</evidence>
<dbReference type="InterPro" id="IPR006860">
    <property type="entry name" value="FecR"/>
</dbReference>
<dbReference type="Proteomes" id="UP000243525">
    <property type="component" value="Unassembled WGS sequence"/>
</dbReference>
<proteinExistence type="predicted"/>
<comment type="caution">
    <text evidence="4">The sequence shown here is derived from an EMBL/GenBank/DDBJ whole genome shotgun (WGS) entry which is preliminary data.</text>
</comment>
<name>A0A2T5BXW5_9BACT</name>
<sequence>MQNFNQFVFNSLLGDEQFVRWAKGEPCSNPEYWASWKTQYPDQGREFDDAVKVASALSFAAPSISDQEIAYMWQNGVLRKNQDRSRKKIAPSVLLMRIAAAFFLPLLLTTAFLYFNQARLQKQYSAFVAGQSGKNIAVQAPIGTRTVVDLPDGSKVWLNSGSRLTYPAFFADNQREVRLEGEAFFDIEKESKPFLVQNSGPTVKVYGTRFNVNDYADEDHVVVALEEGSVALDLKGKEAFLHPGEVSVYHRNEHSLSIAKNDLEPLLCWKDGKLIFRNTSLDEIVRVLQRQYNVVFEFDDPSLAGYQYNATFRNESLEQILQLLKVSAPQMQFEYTKAYLTKDGKQVKGKVVVKRKKI</sequence>
<protein>
    <submittedName>
        <fullName evidence="4">FecR family protein</fullName>
    </submittedName>
</protein>
<dbReference type="Pfam" id="PF16344">
    <property type="entry name" value="FecR_C"/>
    <property type="match status" value="1"/>
</dbReference>
<keyword evidence="1" id="KW-0472">Membrane</keyword>
<accession>A0A2T5BXW5</accession>
<evidence type="ECO:0000259" key="3">
    <source>
        <dbReference type="Pfam" id="PF16344"/>
    </source>
</evidence>
<dbReference type="OrthoDB" id="649666at2"/>
<evidence type="ECO:0000313" key="5">
    <source>
        <dbReference type="Proteomes" id="UP000243525"/>
    </source>
</evidence>
<reference evidence="4 5" key="1">
    <citation type="submission" date="2018-04" db="EMBL/GenBank/DDBJ databases">
        <title>Genomic Encyclopedia of Archaeal and Bacterial Type Strains, Phase II (KMG-II): from individual species to whole genera.</title>
        <authorList>
            <person name="Goeker M."/>
        </authorList>
    </citation>
    <scope>NUCLEOTIDE SEQUENCE [LARGE SCALE GENOMIC DNA]</scope>
    <source>
        <strain evidence="4 5">DSM 28823</strain>
    </source>
</reference>
<dbReference type="GO" id="GO:0016989">
    <property type="term" value="F:sigma factor antagonist activity"/>
    <property type="evidence" value="ECO:0007669"/>
    <property type="project" value="TreeGrafter"/>
</dbReference>
<keyword evidence="5" id="KW-1185">Reference proteome</keyword>
<organism evidence="4 5">
    <name type="scientific">Mangrovibacterium marinum</name>
    <dbReference type="NCBI Taxonomy" id="1639118"/>
    <lineage>
        <taxon>Bacteria</taxon>
        <taxon>Pseudomonadati</taxon>
        <taxon>Bacteroidota</taxon>
        <taxon>Bacteroidia</taxon>
        <taxon>Marinilabiliales</taxon>
        <taxon>Prolixibacteraceae</taxon>
        <taxon>Mangrovibacterium</taxon>
    </lineage>
</organism>
<dbReference type="EMBL" id="QAAD01000023">
    <property type="protein sequence ID" value="PTN06289.1"/>
    <property type="molecule type" value="Genomic_DNA"/>
</dbReference>
<dbReference type="Gene3D" id="3.55.50.30">
    <property type="match status" value="1"/>
</dbReference>
<feature type="transmembrane region" description="Helical" evidence="1">
    <location>
        <begin position="94"/>
        <end position="115"/>
    </location>
</feature>
<feature type="domain" description="Protein FecR C-terminal" evidence="3">
    <location>
        <begin position="273"/>
        <end position="328"/>
    </location>
</feature>
<dbReference type="AlphaFoldDB" id="A0A2T5BXW5"/>
<keyword evidence="1" id="KW-1133">Transmembrane helix</keyword>
<dbReference type="PANTHER" id="PTHR30273">
    <property type="entry name" value="PERIPLASMIC SIGNAL SENSOR AND SIGMA FACTOR ACTIVATOR FECR-RELATED"/>
    <property type="match status" value="1"/>
</dbReference>
<evidence type="ECO:0000256" key="1">
    <source>
        <dbReference type="SAM" id="Phobius"/>
    </source>
</evidence>
<feature type="domain" description="FecR protein" evidence="2">
    <location>
        <begin position="143"/>
        <end position="230"/>
    </location>
</feature>
<dbReference type="RefSeq" id="WP_107823594.1">
    <property type="nucleotide sequence ID" value="NZ_QAAD01000023.1"/>
</dbReference>
<evidence type="ECO:0000313" key="4">
    <source>
        <dbReference type="EMBL" id="PTN06289.1"/>
    </source>
</evidence>
<dbReference type="PANTHER" id="PTHR30273:SF2">
    <property type="entry name" value="PROTEIN FECR"/>
    <property type="match status" value="1"/>
</dbReference>
<dbReference type="InterPro" id="IPR012373">
    <property type="entry name" value="Ferrdict_sens_TM"/>
</dbReference>
<dbReference type="Gene3D" id="2.60.120.1440">
    <property type="match status" value="1"/>
</dbReference>
<dbReference type="PIRSF" id="PIRSF018266">
    <property type="entry name" value="FecR"/>
    <property type="match status" value="1"/>
</dbReference>